<dbReference type="EMBL" id="DQ155193">
    <property type="protein sequence ID" value="ABA08281.1"/>
    <property type="molecule type" value="Genomic_DNA"/>
</dbReference>
<keyword evidence="1" id="KW-0261">Viral envelope protein</keyword>
<feature type="non-terminal residue" evidence="1">
    <location>
        <position position="1"/>
    </location>
</feature>
<organism evidence="1">
    <name type="scientific">Human immunodeficiency virus type 1</name>
    <name type="common">HIV-1</name>
    <dbReference type="NCBI Taxonomy" id="11676"/>
    <lineage>
        <taxon>Viruses</taxon>
        <taxon>Riboviria</taxon>
        <taxon>Pararnavirae</taxon>
        <taxon>Artverviricota</taxon>
        <taxon>Revtraviricetes</taxon>
        <taxon>Ortervirales</taxon>
        <taxon>Retroviridae</taxon>
        <taxon>Orthoretrovirinae</taxon>
        <taxon>Lentivirus</taxon>
        <taxon>Lentivirus humimdef1</taxon>
    </lineage>
</organism>
<name>Q3LX51_HV1</name>
<protein>
    <submittedName>
        <fullName evidence="1">Envelope glycoprotein</fullName>
    </submittedName>
</protein>
<keyword evidence="1" id="KW-0946">Virion</keyword>
<organismHost>
    <name type="scientific">Homo sapiens</name>
    <name type="common">Human</name>
    <dbReference type="NCBI Taxonomy" id="9606"/>
</organismHost>
<proteinExistence type="predicted"/>
<evidence type="ECO:0000313" key="1">
    <source>
        <dbReference type="EMBL" id="ABA08281.1"/>
    </source>
</evidence>
<feature type="non-terminal residue" evidence="1">
    <location>
        <position position="107"/>
    </location>
</feature>
<sequence>FWLRALLCYSSNTSSFLDPSNSLLCITMSSISVLASLASARTLALWLGPPTPWHAGIISSNVAPVPNALKIDLQSGFAFWTSNEPGIQLCHPVWLANSESFKEPVYV</sequence>
<accession>Q3LX51</accession>
<dbReference type="GO" id="GO:0019031">
    <property type="term" value="C:viral envelope"/>
    <property type="evidence" value="ECO:0007669"/>
    <property type="project" value="UniProtKB-KW"/>
</dbReference>
<reference evidence="1" key="1">
    <citation type="journal article" date="2008" name="AIDS Res. Hum. Retroviruses">
        <title>HIV type 1 genetic diversity in Moyale, Mandera, and Turkana based on env-C2-V3 sequences.</title>
        <authorList>
            <person name="Khamadi S.A."/>
            <person name="Lihana R.W."/>
            <person name="Mwaniki D.L."/>
            <person name="Kinyua J."/>
            <person name="Lagat N."/>
            <person name="Carter J.Y."/>
            <person name="Ichimura H."/>
            <person name="Oishi I."/>
            <person name="Okoth F.A."/>
            <person name="Ochieng W."/>
        </authorList>
    </citation>
    <scope>NUCLEOTIDE SEQUENCE</scope>
    <source>
        <strain evidence="1">MYDH038</strain>
    </source>
</reference>
<gene>
    <name evidence="1" type="primary">env</name>
</gene>